<evidence type="ECO:0000313" key="1">
    <source>
        <dbReference type="EMBL" id="NMF58796.1"/>
    </source>
</evidence>
<dbReference type="RefSeq" id="WP_169363650.1">
    <property type="nucleotide sequence ID" value="NZ_JAAVJL010000001.1"/>
</dbReference>
<name>A0ABX1LUU3_9CYAN</name>
<keyword evidence="2" id="KW-1185">Reference proteome</keyword>
<gene>
    <name evidence="1" type="ORF">HC246_12375</name>
</gene>
<dbReference type="GO" id="GO:0004519">
    <property type="term" value="F:endonuclease activity"/>
    <property type="evidence" value="ECO:0007669"/>
    <property type="project" value="UniProtKB-KW"/>
</dbReference>
<keyword evidence="1" id="KW-0378">Hydrolase</keyword>
<keyword evidence="1" id="KW-0540">Nuclease</keyword>
<protein>
    <submittedName>
        <fullName evidence="1">Type I restriction endonuclease subunit R</fullName>
    </submittedName>
</protein>
<organism evidence="1 2">
    <name type="scientific">Pseudanabaena yagii GIHE-NHR1</name>
    <dbReference type="NCBI Taxonomy" id="2722753"/>
    <lineage>
        <taxon>Bacteria</taxon>
        <taxon>Bacillati</taxon>
        <taxon>Cyanobacteriota</taxon>
        <taxon>Cyanophyceae</taxon>
        <taxon>Pseudanabaenales</taxon>
        <taxon>Pseudanabaenaceae</taxon>
        <taxon>Pseudanabaena</taxon>
        <taxon>Pseudanabaena yagii</taxon>
    </lineage>
</organism>
<dbReference type="Proteomes" id="UP000738376">
    <property type="component" value="Unassembled WGS sequence"/>
</dbReference>
<evidence type="ECO:0000313" key="2">
    <source>
        <dbReference type="Proteomes" id="UP000738376"/>
    </source>
</evidence>
<dbReference type="EMBL" id="JAAVJL010000001">
    <property type="protein sequence ID" value="NMF58796.1"/>
    <property type="molecule type" value="Genomic_DNA"/>
</dbReference>
<proteinExistence type="predicted"/>
<reference evidence="1 2" key="1">
    <citation type="submission" date="2020-03" db="EMBL/GenBank/DDBJ databases">
        <title>Draft Genome Sequence of 2-Methylisoborneol Producing Pseudanabaena yagii Strain GIHE-NHR1 Isolated from North Han River in South Korea.</title>
        <authorList>
            <person name="Jeong J."/>
        </authorList>
    </citation>
    <scope>NUCLEOTIDE SEQUENCE [LARGE SCALE GENOMIC DNA]</scope>
    <source>
        <strain evidence="1 2">GIHE-NHR1</strain>
    </source>
</reference>
<comment type="caution">
    <text evidence="1">The sequence shown here is derived from an EMBL/GenBank/DDBJ whole genome shotgun (WGS) entry which is preliminary data.</text>
</comment>
<sequence>MLVTKPISKTIRTLGDLEERFQLLPTQNSHFFPEWQESLPELTNIEIEAIDQIYQRYFRHRKHSSLAEGTVNHLLVAPLLTLAKLYDEPFFITTEPSVNLEIENQNEILRGRIDTLIIHQRLWVLVVESKDSLSFNIALPQAMTYMMANPNPSQFVYGMVTSGDEFLFIKMKTDANPEYDLSNVFYTLIPQRNQLREVLQILKQIRSIILQ</sequence>
<accession>A0ABX1LUU3</accession>
<keyword evidence="1" id="KW-0255">Endonuclease</keyword>